<dbReference type="Proteomes" id="UP000604825">
    <property type="component" value="Unassembled WGS sequence"/>
</dbReference>
<keyword evidence="3" id="KW-1185">Reference proteome</keyword>
<sequence length="141" mass="15023">MAVAHQRQLAAVTQHYQRQMQDFAAYFWGLQIPGMQQHELPASIFAPPPFPVPTPIETPNDGAVRTRLSVDPPLGPSPPHGWPAHPTFPTQGFTWPGTAPPPPTQQGHSGPYSTFQAALQLGWSPWEQGGGSGAPGDAGSS</sequence>
<reference evidence="2" key="1">
    <citation type="submission" date="2020-10" db="EMBL/GenBank/DDBJ databases">
        <authorList>
            <person name="Han B."/>
            <person name="Lu T."/>
            <person name="Zhao Q."/>
            <person name="Huang X."/>
            <person name="Zhao Y."/>
        </authorList>
    </citation>
    <scope>NUCLEOTIDE SEQUENCE</scope>
</reference>
<comment type="caution">
    <text evidence="2">The sequence shown here is derived from an EMBL/GenBank/DDBJ whole genome shotgun (WGS) entry which is preliminary data.</text>
</comment>
<organism evidence="2 3">
    <name type="scientific">Miscanthus lutarioriparius</name>
    <dbReference type="NCBI Taxonomy" id="422564"/>
    <lineage>
        <taxon>Eukaryota</taxon>
        <taxon>Viridiplantae</taxon>
        <taxon>Streptophyta</taxon>
        <taxon>Embryophyta</taxon>
        <taxon>Tracheophyta</taxon>
        <taxon>Spermatophyta</taxon>
        <taxon>Magnoliopsida</taxon>
        <taxon>Liliopsida</taxon>
        <taxon>Poales</taxon>
        <taxon>Poaceae</taxon>
        <taxon>PACMAD clade</taxon>
        <taxon>Panicoideae</taxon>
        <taxon>Andropogonodae</taxon>
        <taxon>Andropogoneae</taxon>
        <taxon>Saccharinae</taxon>
        <taxon>Miscanthus</taxon>
    </lineage>
</organism>
<protein>
    <submittedName>
        <fullName evidence="2">Uncharacterized protein</fullName>
    </submittedName>
</protein>
<accession>A0A811PCB5</accession>
<name>A0A811PCB5_9POAL</name>
<gene>
    <name evidence="2" type="ORF">NCGR_LOCUS25794</name>
</gene>
<feature type="compositionally biased region" description="Gly residues" evidence="1">
    <location>
        <begin position="128"/>
        <end position="141"/>
    </location>
</feature>
<dbReference type="EMBL" id="CAJGYO010000006">
    <property type="protein sequence ID" value="CAD6238608.1"/>
    <property type="molecule type" value="Genomic_DNA"/>
</dbReference>
<feature type="region of interest" description="Disordered" evidence="1">
    <location>
        <begin position="51"/>
        <end position="141"/>
    </location>
</feature>
<dbReference type="AlphaFoldDB" id="A0A811PCB5"/>
<evidence type="ECO:0000313" key="2">
    <source>
        <dbReference type="EMBL" id="CAD6238608.1"/>
    </source>
</evidence>
<evidence type="ECO:0000313" key="3">
    <source>
        <dbReference type="Proteomes" id="UP000604825"/>
    </source>
</evidence>
<proteinExistence type="predicted"/>
<evidence type="ECO:0000256" key="1">
    <source>
        <dbReference type="SAM" id="MobiDB-lite"/>
    </source>
</evidence>